<dbReference type="Pfam" id="PF14223">
    <property type="entry name" value="Retrotran_gag_2"/>
    <property type="match status" value="1"/>
</dbReference>
<keyword evidence="2" id="KW-1185">Reference proteome</keyword>
<dbReference type="Gramene" id="mRNA:HanXRQr2_Chr03g0106681">
    <property type="protein sequence ID" value="CDS:HanXRQr2_Chr03g0106681.1"/>
    <property type="gene ID" value="HanXRQr2_Chr03g0106681"/>
</dbReference>
<dbReference type="Proteomes" id="UP000215914">
    <property type="component" value="Unassembled WGS sequence"/>
</dbReference>
<protein>
    <recommendedName>
        <fullName evidence="3">Retrotransposon gag domain-containing protein</fullName>
    </recommendedName>
</protein>
<reference evidence="1" key="1">
    <citation type="journal article" date="2017" name="Nature">
        <title>The sunflower genome provides insights into oil metabolism, flowering and Asterid evolution.</title>
        <authorList>
            <person name="Badouin H."/>
            <person name="Gouzy J."/>
            <person name="Grassa C.J."/>
            <person name="Murat F."/>
            <person name="Staton S.E."/>
            <person name="Cottret L."/>
            <person name="Lelandais-Briere C."/>
            <person name="Owens G.L."/>
            <person name="Carrere S."/>
            <person name="Mayjonade B."/>
            <person name="Legrand L."/>
            <person name="Gill N."/>
            <person name="Kane N.C."/>
            <person name="Bowers J.E."/>
            <person name="Hubner S."/>
            <person name="Bellec A."/>
            <person name="Berard A."/>
            <person name="Berges H."/>
            <person name="Blanchet N."/>
            <person name="Boniface M.C."/>
            <person name="Brunel D."/>
            <person name="Catrice O."/>
            <person name="Chaidir N."/>
            <person name="Claudel C."/>
            <person name="Donnadieu C."/>
            <person name="Faraut T."/>
            <person name="Fievet G."/>
            <person name="Helmstetter N."/>
            <person name="King M."/>
            <person name="Knapp S.J."/>
            <person name="Lai Z."/>
            <person name="Le Paslier M.C."/>
            <person name="Lippi Y."/>
            <person name="Lorenzon L."/>
            <person name="Mandel J.R."/>
            <person name="Marage G."/>
            <person name="Marchand G."/>
            <person name="Marquand E."/>
            <person name="Bret-Mestries E."/>
            <person name="Morien E."/>
            <person name="Nambeesan S."/>
            <person name="Nguyen T."/>
            <person name="Pegot-Espagnet P."/>
            <person name="Pouilly N."/>
            <person name="Raftis F."/>
            <person name="Sallet E."/>
            <person name="Schiex T."/>
            <person name="Thomas J."/>
            <person name="Vandecasteele C."/>
            <person name="Vares D."/>
            <person name="Vear F."/>
            <person name="Vautrin S."/>
            <person name="Crespi M."/>
            <person name="Mangin B."/>
            <person name="Burke J.M."/>
            <person name="Salse J."/>
            <person name="Munos S."/>
            <person name="Vincourt P."/>
            <person name="Rieseberg L.H."/>
            <person name="Langlade N.B."/>
        </authorList>
    </citation>
    <scope>NUCLEOTIDE SEQUENCE</scope>
    <source>
        <tissue evidence="1">Leaves</tissue>
    </source>
</reference>
<sequence>MVISWILNALSKDISNSVLYAQTANQIWQELNDRYGQVNGAKLYQLHKNLCEISQGNNDIATYFTKVKCIWDELDSLNCIPVCSCGNSQLTAKREEDQRLVQFLMGLNPAYETVRGNILMMQPLPSINQTYSLLIQDEKQREINVVVRFNQDAIAMNAYNQSKGYQNVKNNAKKKESCVPTARKMATRQIHVIDSSVFQKSSSSRSLNVLQRMFHLNLMTSILNKVAANQQQQIVGSLQSNTMVFCNC</sequence>
<dbReference type="AlphaFoldDB" id="A0A9K3JFP2"/>
<proteinExistence type="predicted"/>
<dbReference type="PANTHER" id="PTHR37610:SF6">
    <property type="entry name" value="GAG-POLYPEPTIDE OF LTR COPIA-TYPE-RELATED"/>
    <property type="match status" value="1"/>
</dbReference>
<name>A0A9K3JFP2_HELAN</name>
<dbReference type="PANTHER" id="PTHR37610">
    <property type="entry name" value="CCHC-TYPE DOMAIN-CONTAINING PROTEIN"/>
    <property type="match status" value="1"/>
</dbReference>
<gene>
    <name evidence="1" type="ORF">HanXRQr2_Chr03g0106681</name>
</gene>
<comment type="caution">
    <text evidence="1">The sequence shown here is derived from an EMBL/GenBank/DDBJ whole genome shotgun (WGS) entry which is preliminary data.</text>
</comment>
<dbReference type="EMBL" id="MNCJ02000318">
    <property type="protein sequence ID" value="KAF5814097.1"/>
    <property type="molecule type" value="Genomic_DNA"/>
</dbReference>
<reference evidence="1" key="2">
    <citation type="submission" date="2020-06" db="EMBL/GenBank/DDBJ databases">
        <title>Helianthus annuus Genome sequencing and assembly Release 2.</title>
        <authorList>
            <person name="Gouzy J."/>
            <person name="Langlade N."/>
            <person name="Munos S."/>
        </authorList>
    </citation>
    <scope>NUCLEOTIDE SEQUENCE</scope>
    <source>
        <tissue evidence="1">Leaves</tissue>
    </source>
</reference>
<evidence type="ECO:0008006" key="3">
    <source>
        <dbReference type="Google" id="ProtNLM"/>
    </source>
</evidence>
<evidence type="ECO:0000313" key="1">
    <source>
        <dbReference type="EMBL" id="KAF5814097.1"/>
    </source>
</evidence>
<organism evidence="1 2">
    <name type="scientific">Helianthus annuus</name>
    <name type="common">Common sunflower</name>
    <dbReference type="NCBI Taxonomy" id="4232"/>
    <lineage>
        <taxon>Eukaryota</taxon>
        <taxon>Viridiplantae</taxon>
        <taxon>Streptophyta</taxon>
        <taxon>Embryophyta</taxon>
        <taxon>Tracheophyta</taxon>
        <taxon>Spermatophyta</taxon>
        <taxon>Magnoliopsida</taxon>
        <taxon>eudicotyledons</taxon>
        <taxon>Gunneridae</taxon>
        <taxon>Pentapetalae</taxon>
        <taxon>asterids</taxon>
        <taxon>campanulids</taxon>
        <taxon>Asterales</taxon>
        <taxon>Asteraceae</taxon>
        <taxon>Asteroideae</taxon>
        <taxon>Heliantheae alliance</taxon>
        <taxon>Heliantheae</taxon>
        <taxon>Helianthus</taxon>
    </lineage>
</organism>
<evidence type="ECO:0000313" key="2">
    <source>
        <dbReference type="Proteomes" id="UP000215914"/>
    </source>
</evidence>
<accession>A0A9K3JFP2</accession>